<dbReference type="InterPro" id="IPR029063">
    <property type="entry name" value="SAM-dependent_MTases_sf"/>
</dbReference>
<evidence type="ECO:0000256" key="4">
    <source>
        <dbReference type="ARBA" id="ARBA00022603"/>
    </source>
</evidence>
<evidence type="ECO:0000256" key="7">
    <source>
        <dbReference type="ARBA" id="ARBA00023242"/>
    </source>
</evidence>
<dbReference type="EMBL" id="LN871599">
    <property type="protein sequence ID" value="CCF75644.1"/>
    <property type="molecule type" value="Genomic_DNA"/>
</dbReference>
<evidence type="ECO:0000313" key="10">
    <source>
        <dbReference type="Proteomes" id="UP000002899"/>
    </source>
</evidence>
<evidence type="ECO:0000256" key="2">
    <source>
        <dbReference type="ARBA" id="ARBA00006301"/>
    </source>
</evidence>
<dbReference type="InterPro" id="IPR007823">
    <property type="entry name" value="RRP8"/>
</dbReference>
<proteinExistence type="inferred from homology"/>
<dbReference type="GO" id="GO:0006364">
    <property type="term" value="P:rRNA processing"/>
    <property type="evidence" value="ECO:0007669"/>
    <property type="project" value="UniProtKB-UniRule"/>
</dbReference>
<dbReference type="FunFam" id="1.10.10.2150:FF:000001">
    <property type="entry name" value="Ribosomal RNA-processing protein 8"/>
    <property type="match status" value="1"/>
</dbReference>
<evidence type="ECO:0000256" key="5">
    <source>
        <dbReference type="ARBA" id="ARBA00022679"/>
    </source>
</evidence>
<comment type="similarity">
    <text evidence="2 8">Belongs to the methyltransferase superfamily. RRP8 family.</text>
</comment>
<dbReference type="InterPro" id="IPR042036">
    <property type="entry name" value="RRP8_N"/>
</dbReference>
<evidence type="ECO:0000256" key="1">
    <source>
        <dbReference type="ARBA" id="ARBA00004604"/>
    </source>
</evidence>
<dbReference type="RefSeq" id="XP_012650052.1">
    <property type="nucleotide sequence ID" value="XM_012794598.1"/>
</dbReference>
<dbReference type="Gene3D" id="3.40.50.150">
    <property type="entry name" value="Vaccinia Virus protein VP39"/>
    <property type="match status" value="1"/>
</dbReference>
<dbReference type="PANTHER" id="PTHR12787:SF0">
    <property type="entry name" value="RIBOSOMAL RNA-PROCESSING PROTEIN 8"/>
    <property type="match status" value="1"/>
</dbReference>
<keyword evidence="3 8" id="KW-0698">rRNA processing</keyword>
<name>I7I9U4_BABMR</name>
<comment type="subcellular location">
    <subcellularLocation>
        <location evidence="1 8">Nucleus</location>
        <location evidence="1 8">Nucleolus</location>
    </subcellularLocation>
</comment>
<dbReference type="Gene3D" id="1.10.10.2150">
    <property type="entry name" value="Ribosomal RNA-processing protein 8, N-terminal domain"/>
    <property type="match status" value="1"/>
</dbReference>
<dbReference type="GO" id="GO:0008168">
    <property type="term" value="F:methyltransferase activity"/>
    <property type="evidence" value="ECO:0007669"/>
    <property type="project" value="UniProtKB-KW"/>
</dbReference>
<dbReference type="PANTHER" id="PTHR12787">
    <property type="entry name" value="RIBOSOMAL RNA-PROCESSING PROTEIN 8"/>
    <property type="match status" value="1"/>
</dbReference>
<evidence type="ECO:0000256" key="8">
    <source>
        <dbReference type="RuleBase" id="RU365074"/>
    </source>
</evidence>
<dbReference type="EC" id="2.1.1.-" evidence="8"/>
<evidence type="ECO:0000256" key="3">
    <source>
        <dbReference type="ARBA" id="ARBA00022552"/>
    </source>
</evidence>
<evidence type="ECO:0000256" key="6">
    <source>
        <dbReference type="ARBA" id="ARBA00022691"/>
    </source>
</evidence>
<sequence length="225" mass="25770">MGQKKGFSLEYARKKLSGSRFRDLNEKLYMQYGEDSFKLFTENPQLFITYHEGFTRQASTWPCNPLDFLIKKLRRQDPKLVIGDFGCGEAKIAKIFAKRKIHSFDLVAINSSVIACNIANLPLEDSSLDIGIFCLSLMGKDWPSFISEASRCIKIGGHLYIVEVLSRLNDKAKFIKFVCKFGYKINESKNLGKDFFIYLQFNRVAIVDIDVGESDLLAPCMYKKR</sequence>
<dbReference type="Proteomes" id="UP000002899">
    <property type="component" value="Chromosome IV"/>
</dbReference>
<keyword evidence="10" id="KW-1185">Reference proteome</keyword>
<dbReference type="AlphaFoldDB" id="I7I9U4"/>
<evidence type="ECO:0000313" key="9">
    <source>
        <dbReference type="EMBL" id="CCF75644.1"/>
    </source>
</evidence>
<reference evidence="9 10" key="3">
    <citation type="journal article" date="2016" name="Sci. Rep.">
        <title>Genome-wide diversity and gene expression profiling of Babesia microti isolates identify polymorphic genes that mediate host-pathogen interactions.</title>
        <authorList>
            <person name="Silva J.C."/>
            <person name="Cornillot E."/>
            <person name="McCracken C."/>
            <person name="Usmani-Brown S."/>
            <person name="Dwivedi A."/>
            <person name="Ifeonu O.O."/>
            <person name="Crabtree J."/>
            <person name="Gotia H.T."/>
            <person name="Virji A.Z."/>
            <person name="Reynes C."/>
            <person name="Colinge J."/>
            <person name="Kumar V."/>
            <person name="Lawres L."/>
            <person name="Pazzi J.E."/>
            <person name="Pablo J.V."/>
            <person name="Hung C."/>
            <person name="Brancato J."/>
            <person name="Kumari P."/>
            <person name="Orvis J."/>
            <person name="Tretina K."/>
            <person name="Chibucos M."/>
            <person name="Ott S."/>
            <person name="Sadzewicz L."/>
            <person name="Sengamalay N."/>
            <person name="Shetty A.C."/>
            <person name="Su Q."/>
            <person name="Tallon L."/>
            <person name="Fraser C.M."/>
            <person name="Frutos R."/>
            <person name="Molina D.M."/>
            <person name="Krause P.J."/>
            <person name="Ben Mamoun C."/>
        </authorList>
    </citation>
    <scope>NUCLEOTIDE SEQUENCE [LARGE SCALE GENOMIC DNA]</scope>
    <source>
        <strain evidence="9 10">RI</strain>
    </source>
</reference>
<protein>
    <recommendedName>
        <fullName evidence="8">Ribosomal RNA-processing protein 8</fullName>
        <ecNumber evidence="8">2.1.1.-</ecNumber>
    </recommendedName>
</protein>
<dbReference type="VEuPathDB" id="PiroplasmaDB:BmR1_04g07250"/>
<accession>I7I9U4</accession>
<dbReference type="Pfam" id="PF05148">
    <property type="entry name" value="Methyltransf_8"/>
    <property type="match status" value="1"/>
</dbReference>
<keyword evidence="7 8" id="KW-0539">Nucleus</keyword>
<dbReference type="SUPFAM" id="SSF53335">
    <property type="entry name" value="S-adenosyl-L-methionine-dependent methyltransferases"/>
    <property type="match status" value="1"/>
</dbReference>
<keyword evidence="5 8" id="KW-0808">Transferase</keyword>
<reference evidence="9 10" key="1">
    <citation type="journal article" date="2012" name="Nucleic Acids Res.">
        <title>Sequencing of the smallest Apicomplexan genome from the human pathogen Babesia microti.</title>
        <authorList>
            <person name="Cornillot E."/>
            <person name="Hadj-Kaddour K."/>
            <person name="Dassouli A."/>
            <person name="Noel B."/>
            <person name="Ranwez V."/>
            <person name="Vacherie B."/>
            <person name="Augagneur Y."/>
            <person name="Bres V."/>
            <person name="Duclos A."/>
            <person name="Randazzo S."/>
            <person name="Carcy B."/>
            <person name="Debierre-Grockiego F."/>
            <person name="Delbecq S."/>
            <person name="Moubri-Menage K."/>
            <person name="Shams-Eldin H."/>
            <person name="Usmani-Brown S."/>
            <person name="Bringaud F."/>
            <person name="Wincker P."/>
            <person name="Vivares C.P."/>
            <person name="Schwarz R.T."/>
            <person name="Schetters T.P."/>
            <person name="Krause P.J."/>
            <person name="Gorenflot A."/>
            <person name="Berry V."/>
            <person name="Barbe V."/>
            <person name="Ben Mamoun C."/>
        </authorList>
    </citation>
    <scope>NUCLEOTIDE SEQUENCE [LARGE SCALE GENOMIC DNA]</scope>
    <source>
        <strain evidence="9 10">RI</strain>
    </source>
</reference>
<dbReference type="GO" id="GO:0032259">
    <property type="term" value="P:methylation"/>
    <property type="evidence" value="ECO:0007669"/>
    <property type="project" value="UniProtKB-KW"/>
</dbReference>
<organism evidence="9 10">
    <name type="scientific">Babesia microti (strain RI)</name>
    <dbReference type="NCBI Taxonomy" id="1133968"/>
    <lineage>
        <taxon>Eukaryota</taxon>
        <taxon>Sar</taxon>
        <taxon>Alveolata</taxon>
        <taxon>Apicomplexa</taxon>
        <taxon>Aconoidasida</taxon>
        <taxon>Piroplasmida</taxon>
        <taxon>Babesiidae</taxon>
        <taxon>Babesia</taxon>
    </lineage>
</organism>
<keyword evidence="6 8" id="KW-0949">S-adenosyl-L-methionine</keyword>
<comment type="function">
    <text evidence="8">Probable methyltransferase required to silence rDNA.</text>
</comment>
<dbReference type="KEGG" id="bmic:BmR1_04g07250"/>
<reference evidence="9 10" key="2">
    <citation type="journal article" date="2013" name="PLoS ONE">
        <title>Whole genome mapping and re-organization of the nuclear and mitochondrial genomes of Babesia microti isolates.</title>
        <authorList>
            <person name="Cornillot E."/>
            <person name="Dassouli A."/>
            <person name="Garg A."/>
            <person name="Pachikara N."/>
            <person name="Randazzo S."/>
            <person name="Depoix D."/>
            <person name="Carcy B."/>
            <person name="Delbecq S."/>
            <person name="Frutos R."/>
            <person name="Silva J.C."/>
            <person name="Sutton R."/>
            <person name="Krause P.J."/>
            <person name="Mamoun C.B."/>
        </authorList>
    </citation>
    <scope>NUCLEOTIDE SEQUENCE [LARGE SCALE GENOMIC DNA]</scope>
    <source>
        <strain evidence="9 10">RI</strain>
    </source>
</reference>
<dbReference type="GO" id="GO:0005730">
    <property type="term" value="C:nucleolus"/>
    <property type="evidence" value="ECO:0007669"/>
    <property type="project" value="UniProtKB-SubCell"/>
</dbReference>
<dbReference type="OrthoDB" id="10258825at2759"/>
<gene>
    <name evidence="9" type="ORF">BmR1_04g07250</name>
</gene>
<dbReference type="GeneID" id="24426096"/>
<keyword evidence="4 8" id="KW-0489">Methyltransferase</keyword>